<reference evidence="1 2" key="1">
    <citation type="submission" date="2018-05" db="EMBL/GenBank/DDBJ databases">
        <title>Genetic diversity of glacier-inhabiting Cryobacterium bacteria in China and description of Cryobacterium mengkeensis sp. nov. and Arthrobacter glacialis sp. nov.</title>
        <authorList>
            <person name="Liu Q."/>
            <person name="Xin Y.-H."/>
        </authorList>
    </citation>
    <scope>NUCLEOTIDE SEQUENCE [LARGE SCALE GENOMIC DNA]</scope>
    <source>
        <strain evidence="1 2">GP3</strain>
    </source>
</reference>
<keyword evidence="2" id="KW-1185">Reference proteome</keyword>
<name>A0A2V3DRT5_9MICC</name>
<dbReference type="RefSeq" id="WP_110105745.1">
    <property type="nucleotide sequence ID" value="NZ_JACBZZ010000001.1"/>
</dbReference>
<dbReference type="InterPro" id="IPR023214">
    <property type="entry name" value="HAD_sf"/>
</dbReference>
<evidence type="ECO:0000313" key="1">
    <source>
        <dbReference type="EMBL" id="PXA65878.1"/>
    </source>
</evidence>
<dbReference type="EMBL" id="QHLZ01000004">
    <property type="protein sequence ID" value="PXA65878.1"/>
    <property type="molecule type" value="Genomic_DNA"/>
</dbReference>
<dbReference type="InterPro" id="IPR024197">
    <property type="entry name" value="TPP-like"/>
</dbReference>
<proteinExistence type="predicted"/>
<evidence type="ECO:0000313" key="2">
    <source>
        <dbReference type="Proteomes" id="UP000246303"/>
    </source>
</evidence>
<organism evidence="1 2">
    <name type="scientific">Arthrobacter psychrochitiniphilus</name>
    <dbReference type="NCBI Taxonomy" id="291045"/>
    <lineage>
        <taxon>Bacteria</taxon>
        <taxon>Bacillati</taxon>
        <taxon>Actinomycetota</taxon>
        <taxon>Actinomycetes</taxon>
        <taxon>Micrococcales</taxon>
        <taxon>Micrococcaceae</taxon>
        <taxon>Arthrobacter</taxon>
    </lineage>
</organism>
<dbReference type="InterPro" id="IPR036412">
    <property type="entry name" value="HAD-like_sf"/>
</dbReference>
<protein>
    <submittedName>
        <fullName evidence="1">HAD family hydrolase</fullName>
    </submittedName>
</protein>
<dbReference type="SUPFAM" id="SSF56784">
    <property type="entry name" value="HAD-like"/>
    <property type="match status" value="1"/>
</dbReference>
<sequence length="271" mass="29633">MSYSSVVACDLDRTLIYSKNALWLTGADKDAPAMVVAEVYEGAPLSFMTRTAQELLLLVQQLACFVPATTRTQAQYQRVQLPGPVPEYAITSNGGVLLHHGTPDTAWNAQLIASLRACCAPLEEIQAHLSKPEFVPWILRLRQAEDLFVYAIIDREAMPEAFLSELVDLCATAGWRVSVQGRKLYCVPEPINKRAALAEVVSRTGTGKVIAAGDSLLDQGMLELAHLAFRPLHGELHDADYRASHLRLTSVRGVLAGEEILRSILAEVTAN</sequence>
<dbReference type="GO" id="GO:0016787">
    <property type="term" value="F:hydrolase activity"/>
    <property type="evidence" value="ECO:0007669"/>
    <property type="project" value="UniProtKB-KW"/>
</dbReference>
<dbReference type="OrthoDB" id="1666512at2"/>
<accession>A0A2V3DRT5</accession>
<dbReference type="PIRSF" id="PIRSF030802">
    <property type="entry name" value="UCP030802"/>
    <property type="match status" value="1"/>
</dbReference>
<dbReference type="AlphaFoldDB" id="A0A2V3DRT5"/>
<dbReference type="Gene3D" id="3.40.50.1000">
    <property type="entry name" value="HAD superfamily/HAD-like"/>
    <property type="match status" value="1"/>
</dbReference>
<comment type="caution">
    <text evidence="1">The sequence shown here is derived from an EMBL/GenBank/DDBJ whole genome shotgun (WGS) entry which is preliminary data.</text>
</comment>
<dbReference type="Proteomes" id="UP000246303">
    <property type="component" value="Unassembled WGS sequence"/>
</dbReference>
<gene>
    <name evidence="1" type="ORF">CVS29_07625</name>
</gene>
<keyword evidence="1" id="KW-0378">Hydrolase</keyword>